<dbReference type="GO" id="GO:0016787">
    <property type="term" value="F:hydrolase activity"/>
    <property type="evidence" value="ECO:0007669"/>
    <property type="project" value="UniProtKB-KW"/>
</dbReference>
<evidence type="ECO:0000256" key="4">
    <source>
        <dbReference type="ARBA" id="ARBA00022759"/>
    </source>
</evidence>
<feature type="binding site" evidence="23">
    <location>
        <position position="18"/>
    </location>
    <ligand>
        <name>Mg(2+)</name>
        <dbReference type="ChEBI" id="CHEBI:18420"/>
        <label>5</label>
    </ligand>
</feature>
<comment type="cofactor">
    <cofactor evidence="1">
        <name>Mg(2+)</name>
        <dbReference type="ChEBI" id="CHEBI:18420"/>
    </cofactor>
</comment>
<keyword evidence="9 12" id="KW-0238">DNA-binding</keyword>
<feature type="binding site" evidence="23">
    <location>
        <position position="753"/>
    </location>
    <ligand>
        <name>Mg(2+)</name>
        <dbReference type="ChEBI" id="CHEBI:18420"/>
        <label>5</label>
    </ligand>
</feature>
<dbReference type="PANTHER" id="PTHR33877">
    <property type="entry name" value="SLL1193 PROTEIN"/>
    <property type="match status" value="1"/>
</dbReference>
<evidence type="ECO:0007829" key="17">
    <source>
        <dbReference type="PDB" id="6WBR"/>
    </source>
</evidence>
<evidence type="ECO:0000256" key="1">
    <source>
        <dbReference type="ARBA" id="ARBA00001946"/>
    </source>
</evidence>
<feature type="binding site" evidence="21">
    <location>
        <position position="18"/>
    </location>
    <ligand>
        <name>Mg(2+)</name>
        <dbReference type="ChEBI" id="CHEBI:18420"/>
        <label>1</label>
    </ligand>
</feature>
<dbReference type="InterPro" id="IPR036397">
    <property type="entry name" value="RNaseH_sf"/>
</dbReference>
<keyword evidence="10" id="KW-0464">Manganese</keyword>
<evidence type="ECO:0007829" key="18">
    <source>
        <dbReference type="PDB" id="6WC0"/>
    </source>
</evidence>
<keyword evidence="16" id="KW-1185">Reference proteome</keyword>
<evidence type="ECO:0000256" key="8">
    <source>
        <dbReference type="ARBA" id="ARBA00023118"/>
    </source>
</evidence>
<feature type="region of interest" description="Disordered" evidence="13">
    <location>
        <begin position="521"/>
        <end position="541"/>
    </location>
</feature>
<dbReference type="PDB" id="9AR5">
    <property type="method" value="EM"/>
    <property type="resolution" value="2.88 A"/>
    <property type="chains" value="A=1-1138"/>
</dbReference>
<dbReference type="Gene3D" id="3.30.420.10">
    <property type="entry name" value="Ribonuclease H-like superfamily/Ribonuclease H"/>
    <property type="match status" value="2"/>
</dbReference>
<evidence type="ECO:0000256" key="7">
    <source>
        <dbReference type="ARBA" id="ARBA00022884"/>
    </source>
</evidence>
<evidence type="ECO:0000256" key="10">
    <source>
        <dbReference type="ARBA" id="ARBA00023211"/>
    </source>
</evidence>
<dbReference type="Pfam" id="PF18525">
    <property type="entry name" value="Cas9_C"/>
    <property type="match status" value="1"/>
</dbReference>
<feature type="binding site" evidence="22">
    <location>
        <position position="18"/>
    </location>
    <ligand>
        <name>Mg(2+)</name>
        <dbReference type="ChEBI" id="CHEBI:18420"/>
        <label>3</label>
    </ligand>
</feature>
<keyword evidence="4 12" id="KW-0255">Endonuclease</keyword>
<feature type="disulfide bond" evidence="20 21">
    <location>
        <begin position="575"/>
        <end position="610"/>
    </location>
</feature>
<dbReference type="PROSITE" id="PS51749">
    <property type="entry name" value="HNH_CAS9"/>
    <property type="match status" value="1"/>
</dbReference>
<keyword evidence="8" id="KW-0051">Antiviral defense</keyword>
<comment type="subunit">
    <text evidence="11">Monomer. Binds crRNA and tracrRNA.</text>
</comment>
<evidence type="ECO:0007829" key="21">
    <source>
        <dbReference type="PDB" id="8D2N"/>
    </source>
</evidence>
<gene>
    <name evidence="15" type="ordered locus">Acel_1951</name>
</gene>
<organism evidence="15 16">
    <name type="scientific">Acidothermus cellulolyticus (strain ATCC 43068 / DSM 8971 / 11B)</name>
    <dbReference type="NCBI Taxonomy" id="351607"/>
    <lineage>
        <taxon>Bacteria</taxon>
        <taxon>Bacillati</taxon>
        <taxon>Actinomycetota</taxon>
        <taxon>Actinomycetes</taxon>
        <taxon>Acidothermales</taxon>
        <taxon>Acidothermaceae</taxon>
        <taxon>Acidothermus</taxon>
    </lineage>
</organism>
<dbReference type="PDB" id="8D2P">
    <property type="method" value="EM"/>
    <property type="resolution" value="2.78 A"/>
    <property type="chains" value="A=1-1138"/>
</dbReference>
<dbReference type="SMART" id="SM00507">
    <property type="entry name" value="HNHc"/>
    <property type="match status" value="1"/>
</dbReference>
<evidence type="ECO:0000313" key="16">
    <source>
        <dbReference type="Proteomes" id="UP000008221"/>
    </source>
</evidence>
<keyword evidence="7" id="KW-0694">RNA-binding</keyword>
<dbReference type="PDB" id="8D2Q">
    <property type="method" value="EM"/>
    <property type="resolution" value="2.58 A"/>
    <property type="chains" value="A=1-1138"/>
</dbReference>
<protein>
    <submittedName>
        <fullName evidence="15">CRISPR-associated endonuclease, Csn1 family</fullName>
    </submittedName>
</protein>
<feature type="disulfide bond" evidence="20 21">
    <location>
        <begin position="575"/>
        <end position="613"/>
    </location>
</feature>
<dbReference type="Pfam" id="PF18541">
    <property type="entry name" value="RuvC_III"/>
    <property type="match status" value="1"/>
</dbReference>
<dbReference type="eggNOG" id="COG3513">
    <property type="taxonomic scope" value="Bacteria"/>
</dbReference>
<dbReference type="EMDB" id="EMD-27141"/>
<evidence type="ECO:0000256" key="3">
    <source>
        <dbReference type="ARBA" id="ARBA00022723"/>
    </source>
</evidence>
<dbReference type="EMDB" id="EMD-27144"/>
<dbReference type="Proteomes" id="UP000008221">
    <property type="component" value="Chromosome"/>
</dbReference>
<feature type="binding site" evidence="23">
    <location>
        <position position="750"/>
    </location>
    <ligand>
        <name>Mg(2+)</name>
        <dbReference type="ChEBI" id="CHEBI:18420"/>
        <label>5</label>
    </ligand>
</feature>
<feature type="binding site" evidence="19 20">
    <location>
        <position position="590"/>
    </location>
    <ligand>
        <name>Mg(2+)</name>
        <dbReference type="ChEBI" id="CHEBI:18420"/>
        <label>6</label>
    </ligand>
</feature>
<dbReference type="PDB" id="6WBR">
    <property type="method" value="X-ray"/>
    <property type="resolution" value="2.91 A"/>
    <property type="chains" value="A=1-517, A=685-1134"/>
</dbReference>
<feature type="binding site" evidence="22">
    <location>
        <position position="753"/>
    </location>
    <ligand>
        <name>Mg(2+)</name>
        <dbReference type="ChEBI" id="CHEBI:18420"/>
        <label>3</label>
    </ligand>
</feature>
<evidence type="ECO:0000256" key="5">
    <source>
        <dbReference type="ARBA" id="ARBA00022801"/>
    </source>
</evidence>
<feature type="binding site" evidence="19 20">
    <location>
        <position position="750"/>
    </location>
    <ligand>
        <name>Mg(2+)</name>
        <dbReference type="ChEBI" id="CHEBI:18420"/>
        <label>4</label>
    </ligand>
</feature>
<dbReference type="EMDB" id="EMD-27143"/>
<feature type="compositionally biased region" description="Basic and acidic residues" evidence="13">
    <location>
        <begin position="522"/>
        <end position="541"/>
    </location>
</feature>
<evidence type="ECO:0007829" key="24">
    <source>
        <dbReference type="PDB" id="9AR5"/>
    </source>
</evidence>
<feature type="binding site" evidence="19 20">
    <location>
        <position position="18"/>
    </location>
    <ligand>
        <name>Mg(2+)</name>
        <dbReference type="ChEBI" id="CHEBI:18420"/>
        <label>4</label>
    </ligand>
</feature>
<dbReference type="InParanoid" id="A0LWB3"/>
<evidence type="ECO:0000256" key="12">
    <source>
        <dbReference type="PROSITE-ProRule" id="PRU01085"/>
    </source>
</evidence>
<feature type="disulfide bond" evidence="20">
    <location>
        <begin position="578"/>
        <end position="613"/>
    </location>
</feature>
<feature type="binding site" evidence="19 20">
    <location>
        <position position="614"/>
    </location>
    <ligand>
        <name>Mg(2+)</name>
        <dbReference type="ChEBI" id="CHEBI:18420"/>
        <label>6</label>
    </ligand>
</feature>
<dbReference type="EMDB" id="EMD-43770"/>
<name>A0LWB3_ACIC1</name>
<evidence type="ECO:0007829" key="23">
    <source>
        <dbReference type="PDB" id="8D2Q"/>
    </source>
</evidence>
<feature type="disulfide bond" evidence="20 21">
    <location>
        <begin position="610"/>
        <end position="613"/>
    </location>
</feature>
<dbReference type="InterPro" id="IPR041383">
    <property type="entry name" value="RuvC_III"/>
</dbReference>
<evidence type="ECO:0000313" key="15">
    <source>
        <dbReference type="EMBL" id="ABK53723.1"/>
    </source>
</evidence>
<dbReference type="GO" id="GO:0003723">
    <property type="term" value="F:RNA binding"/>
    <property type="evidence" value="ECO:0007669"/>
    <property type="project" value="UniProtKB-UniRule"/>
</dbReference>
<feature type="domain" description="HNH Cas9-type" evidence="14">
    <location>
        <begin position="520"/>
        <end position="682"/>
    </location>
</feature>
<evidence type="ECO:0000256" key="11">
    <source>
        <dbReference type="ARBA" id="ARBA00046380"/>
    </source>
</evidence>
<dbReference type="EMBL" id="CP000481">
    <property type="protein sequence ID" value="ABK53723.1"/>
    <property type="molecule type" value="Genomic_DNA"/>
</dbReference>
<feature type="binding site" evidence="19 20">
    <location>
        <position position="516"/>
    </location>
    <ligand>
        <name>Mg(2+)</name>
        <dbReference type="ChEBI" id="CHEBI:18420"/>
        <label>2</label>
    </ligand>
</feature>
<evidence type="ECO:0000256" key="9">
    <source>
        <dbReference type="ARBA" id="ARBA00023125"/>
    </source>
</evidence>
<dbReference type="SMR" id="A0LWB3"/>
<evidence type="ECO:0000256" key="13">
    <source>
        <dbReference type="SAM" id="MobiDB-lite"/>
    </source>
</evidence>
<keyword evidence="6" id="KW-0460">Magnesium</keyword>
<feature type="binding site" evidence="22">
    <location>
        <position position="516"/>
    </location>
    <ligand>
        <name>Mg(2+)</name>
        <dbReference type="ChEBI" id="CHEBI:18420"/>
        <label>3</label>
    </ligand>
</feature>
<dbReference type="InterPro" id="IPR003615">
    <property type="entry name" value="HNH_nuc"/>
</dbReference>
<evidence type="ECO:0000256" key="6">
    <source>
        <dbReference type="ARBA" id="ARBA00022842"/>
    </source>
</evidence>
<sequence length="1138" mass="127312">MGGSEVGTVPVTWRLGVDVGERSIGLAAVSYEEDKPKEILAAVSWIHDGGVGDERSGASRLALRGMARRARRLRRFRRARLRDLDMLLSELGWTPLPDKNVSPVDAWLARKRLAEEYVVDETERRRLLGYAVSHMARHRGWRNPWTTIKDLKNLPQPSDSWERTRESLEARYSVSLEPGTVGQWAGYLLQRAPGIRLNPTQQSAGRRAELSNATAFETRLRQEDVLWELRCIADVQGLPEDVVSNVIDAVFCQKRPSVPAERIGRDPLDPSQLRASRACLEFQEYRIVAAVANLRIRDGSGSRPLSLEERNAVIEALLAQTERSLTWSDIALEILKLPNESDLTSVPEEDGPSSLAYSQFAPFDETSARIAEFIAKNRRKIPTFAQWWQEQDRTSRSDLVAALADNSIAGEEEQELLVHLPDAELEALEGLALPSGRVAYSRLTLSGLTRVMRDDGVDVHNARKTCFGVDDNWRPPLPALHEATGHPVVDRNLAILRKFLSSATMRWGPPQSIVVELARGASESRERQAEEEAARRAHRKANDRIRAELRASGLSDPSPADLVRARLLELYDCHCMYCGAPISWENSELDHIVPRTDGGSNRHENLAITCGACNKEKGRRPFASWAETSNRVQLRDVIDRVQKLKYSGNMYWTRDEFSRYKKSVVARLKRRTSDPEVIQSIESTGYAAVALRDRLLSYGEKNGVAQVAVFRGGVTAEARRWLDISIERLFSRVAIFAQSTSTKRLDRRHHAVDAVVLTTLTPGVAKTLADARSRRVSAEFWRRPSDVNRHSTEEPQSPAYRQWKESCSGLGDLLISTAARDSIAVAAPLRLRPTGALHEETLRAFSEHTVGAAWKGAELRRIVEPEVYAAFLALTDPGGRFLKVSPSEDVLPADENRHIVLSDRVLGPRDRVKLFPDDRGSIRVRGGAAYIASFHHARVFRWGSSHSPSFALLRVSLADLAVAGLLRDGVDVFTAELPPWTPAWRYASIALVKAVESGDAKQVGWLVPGDELDFGPEGVTTAAGDLSMFLKYFPERHWVVTGFEDDKRINLKPAFLSAEQAEVLRTERSDRPDTLTEAGEILAQFFPRCWRATVAKVLCHPGLTVIRRTALGQPRWRRGHLPYSWRPWSADPWSGGTP</sequence>
<evidence type="ECO:0000256" key="2">
    <source>
        <dbReference type="ARBA" id="ARBA00022722"/>
    </source>
</evidence>
<dbReference type="PDB" id="6WC0">
    <property type="method" value="X-ray"/>
    <property type="resolution" value="3.61 A"/>
    <property type="chains" value="A=1-517, A=685-1138"/>
</dbReference>
<dbReference type="AlphaFoldDB" id="A0LWB3"/>
<dbReference type="Pfam" id="PF01844">
    <property type="entry name" value="HNH"/>
    <property type="match status" value="1"/>
</dbReference>
<evidence type="ECO:0007829" key="20">
    <source>
        <dbReference type="PDB" id="8D2L"/>
    </source>
</evidence>
<feature type="disulfide bond" evidence="20 21">
    <location>
        <begin position="575"/>
        <end position="578"/>
    </location>
</feature>
<dbReference type="STRING" id="351607.Acel_1951"/>
<dbReference type="InterPro" id="IPR041217">
    <property type="entry name" value="Cas9_C"/>
</dbReference>
<reference evidence="19 20" key="3">
    <citation type="journal article" date="2023" name="Nat. Catal.">
        <title>Coupled catalytic states and the role of metal coordination in Cas9.</title>
        <authorList>
            <person name="Das A."/>
            <person name="Rai J."/>
            <person name="Roth M.O."/>
            <person name="Shu Y."/>
            <person name="Medina M.L."/>
            <person name="Barakat M.R."/>
            <person name="Li H."/>
        </authorList>
    </citation>
    <scope>STRUCTURE BY ELECTRON MICROSCOPY (2.21 ANGSTROMS)</scope>
    <scope>DISULFIDE BONDS</scope>
</reference>
<dbReference type="NCBIfam" id="TIGR01865">
    <property type="entry name" value="cas_Csn1"/>
    <property type="match status" value="1"/>
</dbReference>
<evidence type="ECO:0007829" key="19">
    <source>
        <dbReference type="PDB" id="8D2K"/>
    </source>
</evidence>
<dbReference type="Pfam" id="PF17894">
    <property type="entry name" value="Cas9_Topo"/>
    <property type="match status" value="1"/>
</dbReference>
<dbReference type="InterPro" id="IPR040796">
    <property type="entry name" value="Cas9_b_hairpin"/>
</dbReference>
<evidence type="ECO:0000259" key="14">
    <source>
        <dbReference type="PROSITE" id="PS51749"/>
    </source>
</evidence>
<dbReference type="InterPro" id="IPR041225">
    <property type="entry name" value="Cas9_Topo"/>
</dbReference>
<dbReference type="InterPro" id="IPR033114">
    <property type="entry name" value="HNH_CAS9"/>
</dbReference>
<dbReference type="GO" id="GO:0004519">
    <property type="term" value="F:endonuclease activity"/>
    <property type="evidence" value="ECO:0007669"/>
    <property type="project" value="UniProtKB-UniRule"/>
</dbReference>
<feature type="binding site" evidence="19 20">
    <location>
        <position position="18"/>
    </location>
    <ligand>
        <name>Mg(2+)</name>
        <dbReference type="ChEBI" id="CHEBI:18420"/>
        <label>2</label>
    </ligand>
</feature>
<dbReference type="PANTHER" id="PTHR33877:SF2">
    <property type="entry name" value="OS07G0170200 PROTEIN"/>
    <property type="match status" value="1"/>
</dbReference>
<dbReference type="PDB" id="8D2N">
    <property type="method" value="EM"/>
    <property type="resolution" value="2.88 A"/>
    <property type="chains" value="A=1-1138"/>
</dbReference>
<keyword evidence="3 19" id="KW-0479">Metal-binding</keyword>
<keyword evidence="5 12" id="KW-0378">Hydrolase</keyword>
<dbReference type="Gene3D" id="3.30.70.3520">
    <property type="match status" value="1"/>
</dbReference>
<reference evidence="17 18" key="2">
    <citation type="journal article" date="2020" name="Nat. Commun.">
        <title>The molecular basis for recognition of 5'-NNNCC-3' PAM and its methylation state by Acidothermus cellulolyticus Cas9.</title>
        <authorList>
            <person name="Das A."/>
            <person name="Hand T.H."/>
            <person name="Smith C.L."/>
            <person name="Wickline E."/>
            <person name="Zawrotny M."/>
            <person name="Li H."/>
        </authorList>
    </citation>
    <scope>X-RAY CRYSTALLOGRAPHY (2.91 ANGSTROMS) OF 1-517 AND 685-1134</scope>
</reference>
<dbReference type="InterPro" id="IPR052892">
    <property type="entry name" value="NA-targeting_endonuclease"/>
</dbReference>
<accession>A0LWB3</accession>
<dbReference type="HOGENOM" id="CLU_280423_0_0_11"/>
<dbReference type="Gene3D" id="1.10.30.50">
    <property type="match status" value="1"/>
</dbReference>
<dbReference type="InterPro" id="IPR002711">
    <property type="entry name" value="HNH"/>
</dbReference>
<dbReference type="EMDB" id="EMD-27145"/>
<dbReference type="KEGG" id="ace:Acel_1951"/>
<evidence type="ECO:0007829" key="22">
    <source>
        <dbReference type="PDB" id="8D2P"/>
    </source>
</evidence>
<keyword evidence="2 12" id="KW-0540">Nuclease</keyword>
<dbReference type="PDB" id="8D2L">
    <property type="method" value="EM"/>
    <property type="resolution" value="2.21 A"/>
    <property type="chains" value="A=1-1138"/>
</dbReference>
<dbReference type="PDB" id="8D2O">
    <property type="method" value="EM"/>
    <property type="resolution" value="2.66 A"/>
    <property type="chains" value="A=1-1138"/>
</dbReference>
<dbReference type="EMDB" id="EMD-27146"/>
<dbReference type="GO" id="GO:0008270">
    <property type="term" value="F:zinc ion binding"/>
    <property type="evidence" value="ECO:0007669"/>
    <property type="project" value="InterPro"/>
</dbReference>
<dbReference type="Pfam" id="PF17893">
    <property type="entry name" value="Cas9_b_hairpin"/>
    <property type="match status" value="1"/>
</dbReference>
<dbReference type="EMDB" id="EMD-27142"/>
<keyword evidence="17 18" id="KW-0002">3D-structure</keyword>
<dbReference type="PDB" id="8D2K">
    <property type="method" value="EM"/>
    <property type="resolution" value="2.43 A"/>
    <property type="chains" value="A=1-1138"/>
</dbReference>
<dbReference type="InterPro" id="IPR028629">
    <property type="entry name" value="Cas9"/>
</dbReference>
<dbReference type="GO" id="GO:0003677">
    <property type="term" value="F:DNA binding"/>
    <property type="evidence" value="ECO:0007669"/>
    <property type="project" value="UniProtKB-UniRule"/>
</dbReference>
<feature type="disulfide bond" evidence="20 21">
    <location>
        <begin position="578"/>
        <end position="610"/>
    </location>
</feature>
<dbReference type="GO" id="GO:0051607">
    <property type="term" value="P:defense response to virus"/>
    <property type="evidence" value="ECO:0007669"/>
    <property type="project" value="UniProtKB-KW"/>
</dbReference>
<reference evidence="24" key="4">
    <citation type="submission" date="2024-02" db="PDB data bank">
        <title>Molecular Basis for Epigenetic-sensitive Editing by Cas9.</title>
        <authorList>
            <person name="Roth M.O."/>
            <person name="Shu Y."/>
            <person name="Zhao Y."/>
            <person name="Trasanidou D."/>
            <person name="Hoffman R.D."/>
            <person name="Trasanidis N."/>
            <person name="Gelasco M.K."/>
            <person name="Medina M.L."/>
            <person name="Das D."/>
            <person name="Rai J."/>
            <person name="Wang B."/>
            <person name="Li H."/>
        </authorList>
    </citation>
    <scope>STRUCTURE BY ELECTRON MICROSCOPY (2.88 ANGSTROMS)</scope>
    <scope>DISULFIDE BONDS</scope>
</reference>
<reference evidence="15 16" key="1">
    <citation type="journal article" date="2009" name="Genome Res.">
        <title>Complete genome of the cellulolytic thermophile Acidothermus cellulolyticus 11B provides insights into its ecophysiological and evolutionary adaptations.</title>
        <authorList>
            <person name="Barabote R.D."/>
            <person name="Xie G."/>
            <person name="Leu D.H."/>
            <person name="Normand P."/>
            <person name="Necsulea A."/>
            <person name="Daubin V."/>
            <person name="Medigue C."/>
            <person name="Adney W.S."/>
            <person name="Xu X.C."/>
            <person name="Lapidus A."/>
            <person name="Parales R.E."/>
            <person name="Detter C."/>
            <person name="Pujic P."/>
            <person name="Bruce D."/>
            <person name="Lavire C."/>
            <person name="Challacombe J.F."/>
            <person name="Brettin T.S."/>
            <person name="Berry A.M."/>
        </authorList>
    </citation>
    <scope>NUCLEOTIDE SEQUENCE [LARGE SCALE GENOMIC DNA]</scope>
    <source>
        <strain evidence="16">ATCC 43068 / DSM 8971 / 11B</strain>
    </source>
</reference>
<proteinExistence type="evidence at protein level"/>
<dbReference type="Pfam" id="PF18470">
    <property type="entry name" value="Cas9_a"/>
    <property type="match status" value="1"/>
</dbReference>
<dbReference type="InterPro" id="IPR040619">
    <property type="entry name" value="Cas9_alpha-helical_lobe"/>
</dbReference>